<reference evidence="5" key="1">
    <citation type="journal article" date="2014" name="Front. Microbiol.">
        <title>High frequency of phylogenetically diverse reductive dehalogenase-homologous genes in deep subseafloor sedimentary metagenomes.</title>
        <authorList>
            <person name="Kawai M."/>
            <person name="Futagami T."/>
            <person name="Toyoda A."/>
            <person name="Takaki Y."/>
            <person name="Nishi S."/>
            <person name="Hori S."/>
            <person name="Arai W."/>
            <person name="Tsubouchi T."/>
            <person name="Morono Y."/>
            <person name="Uchiyama I."/>
            <person name="Ito T."/>
            <person name="Fujiyama A."/>
            <person name="Inagaki F."/>
            <person name="Takami H."/>
        </authorList>
    </citation>
    <scope>NUCLEOTIDE SEQUENCE</scope>
    <source>
        <strain evidence="5">Expedition CK06-06</strain>
    </source>
</reference>
<feature type="domain" description="Type I restriction modification DNA specificity" evidence="4">
    <location>
        <begin position="12"/>
        <end position="182"/>
    </location>
</feature>
<dbReference type="GO" id="GO:0003677">
    <property type="term" value="F:DNA binding"/>
    <property type="evidence" value="ECO:0007669"/>
    <property type="project" value="UniProtKB-KW"/>
</dbReference>
<dbReference type="Pfam" id="PF01420">
    <property type="entry name" value="Methylase_S"/>
    <property type="match status" value="1"/>
</dbReference>
<comment type="similarity">
    <text evidence="1">Belongs to the type-I restriction system S methylase family.</text>
</comment>
<protein>
    <recommendedName>
        <fullName evidence="4">Type I restriction modification DNA specificity domain-containing protein</fullName>
    </recommendedName>
</protein>
<dbReference type="PANTHER" id="PTHR43140">
    <property type="entry name" value="TYPE-1 RESTRICTION ENZYME ECOKI SPECIFICITY PROTEIN"/>
    <property type="match status" value="1"/>
</dbReference>
<evidence type="ECO:0000256" key="3">
    <source>
        <dbReference type="ARBA" id="ARBA00023125"/>
    </source>
</evidence>
<evidence type="ECO:0000256" key="1">
    <source>
        <dbReference type="ARBA" id="ARBA00010923"/>
    </source>
</evidence>
<dbReference type="InterPro" id="IPR044946">
    <property type="entry name" value="Restrct_endonuc_typeI_TRD_sf"/>
</dbReference>
<dbReference type="PANTHER" id="PTHR43140:SF1">
    <property type="entry name" value="TYPE I RESTRICTION ENZYME ECOKI SPECIFICITY SUBUNIT"/>
    <property type="match status" value="1"/>
</dbReference>
<dbReference type="AlphaFoldDB" id="X1HUN8"/>
<dbReference type="CDD" id="cd17522">
    <property type="entry name" value="RMtype1_S_MjaORF1531P-TRD1-CR1_like"/>
    <property type="match status" value="1"/>
</dbReference>
<name>X1HUN8_9ZZZZ</name>
<evidence type="ECO:0000313" key="5">
    <source>
        <dbReference type="EMBL" id="GAH48978.1"/>
    </source>
</evidence>
<keyword evidence="2" id="KW-0680">Restriction system</keyword>
<accession>X1HUN8</accession>
<evidence type="ECO:0000256" key="2">
    <source>
        <dbReference type="ARBA" id="ARBA00022747"/>
    </source>
</evidence>
<proteinExistence type="inferred from homology"/>
<dbReference type="GO" id="GO:0009307">
    <property type="term" value="P:DNA restriction-modification system"/>
    <property type="evidence" value="ECO:0007669"/>
    <property type="project" value="UniProtKB-KW"/>
</dbReference>
<evidence type="ECO:0000259" key="4">
    <source>
        <dbReference type="Pfam" id="PF01420"/>
    </source>
</evidence>
<gene>
    <name evidence="5" type="ORF">S03H2_35527</name>
</gene>
<dbReference type="Gene3D" id="3.90.220.20">
    <property type="entry name" value="DNA methylase specificity domains"/>
    <property type="match status" value="1"/>
</dbReference>
<comment type="caution">
    <text evidence="5">The sequence shown here is derived from an EMBL/GenBank/DDBJ whole genome shotgun (WGS) entry which is preliminary data.</text>
</comment>
<keyword evidence="3" id="KW-0238">DNA-binding</keyword>
<dbReference type="InterPro" id="IPR000055">
    <property type="entry name" value="Restrct_endonuc_typeI_TRD"/>
</dbReference>
<dbReference type="InterPro" id="IPR051212">
    <property type="entry name" value="Type-I_RE_S_subunit"/>
</dbReference>
<dbReference type="SUPFAM" id="SSF116734">
    <property type="entry name" value="DNA methylase specificity domain"/>
    <property type="match status" value="1"/>
</dbReference>
<sequence>MSSIVKNQSDLPNGWVFSNLENIIDRISNGTTIKQNRKGIGIPVTRIETISNGTINFDRVGYIKGLTKDLISKFNLIPGDILFSHINSDAHLGKTALFDFENITVLHGMNLLLIRPTKSCAYSKFLNYFFHWLRFNGKFISIAQHAVNQSSINQKKLKNLSITLPPLPEQHRIVAKIEELFTKLDAGVEALKHAQVQLKRYRQAVLKAAVEGRLTAE</sequence>
<organism evidence="5">
    <name type="scientific">marine sediment metagenome</name>
    <dbReference type="NCBI Taxonomy" id="412755"/>
    <lineage>
        <taxon>unclassified sequences</taxon>
        <taxon>metagenomes</taxon>
        <taxon>ecological metagenomes</taxon>
    </lineage>
</organism>
<dbReference type="EMBL" id="BARU01021739">
    <property type="protein sequence ID" value="GAH48978.1"/>
    <property type="molecule type" value="Genomic_DNA"/>
</dbReference>
<feature type="non-terminal residue" evidence="5">
    <location>
        <position position="217"/>
    </location>
</feature>